<name>A0AAW0CEV0_9AGAR</name>
<dbReference type="Proteomes" id="UP001383192">
    <property type="component" value="Unassembled WGS sequence"/>
</dbReference>
<dbReference type="AlphaFoldDB" id="A0AAW0CEV0"/>
<keyword evidence="2" id="KW-1185">Reference proteome</keyword>
<organism evidence="1 2">
    <name type="scientific">Paramarasmius palmivorus</name>
    <dbReference type="NCBI Taxonomy" id="297713"/>
    <lineage>
        <taxon>Eukaryota</taxon>
        <taxon>Fungi</taxon>
        <taxon>Dikarya</taxon>
        <taxon>Basidiomycota</taxon>
        <taxon>Agaricomycotina</taxon>
        <taxon>Agaricomycetes</taxon>
        <taxon>Agaricomycetidae</taxon>
        <taxon>Agaricales</taxon>
        <taxon>Marasmiineae</taxon>
        <taxon>Marasmiaceae</taxon>
        <taxon>Paramarasmius</taxon>
    </lineage>
</organism>
<accession>A0AAW0CEV0</accession>
<proteinExistence type="predicted"/>
<gene>
    <name evidence="1" type="ORF">VNI00_010984</name>
</gene>
<evidence type="ECO:0000313" key="2">
    <source>
        <dbReference type="Proteomes" id="UP001383192"/>
    </source>
</evidence>
<dbReference type="EMBL" id="JAYKXP010000046">
    <property type="protein sequence ID" value="KAK7037492.1"/>
    <property type="molecule type" value="Genomic_DNA"/>
</dbReference>
<evidence type="ECO:0000313" key="1">
    <source>
        <dbReference type="EMBL" id="KAK7037492.1"/>
    </source>
</evidence>
<reference evidence="1 2" key="1">
    <citation type="submission" date="2024-01" db="EMBL/GenBank/DDBJ databases">
        <title>A draft genome for a cacao thread blight-causing isolate of Paramarasmius palmivorus.</title>
        <authorList>
            <person name="Baruah I.K."/>
            <person name="Bukari Y."/>
            <person name="Amoako-Attah I."/>
            <person name="Meinhardt L.W."/>
            <person name="Bailey B.A."/>
            <person name="Cohen S.P."/>
        </authorList>
    </citation>
    <scope>NUCLEOTIDE SEQUENCE [LARGE SCALE GENOMIC DNA]</scope>
    <source>
        <strain evidence="1 2">GH-12</strain>
    </source>
</reference>
<protein>
    <submittedName>
        <fullName evidence="1">Uncharacterized protein</fullName>
    </submittedName>
</protein>
<sequence length="239" mass="26982">MAKPMSISKNQALMTMLQDVMNLTCPDHPHTVRMDGDAIFHVGYDRLKEMQSNIGSEAWGLVYALFQKPEYVENANAALEYARFSLRRDGPLLYKTPTATPQLPSNSPNYKYPDGIFESDIVVQMMRKLLTMYKTSHKTDHPTGGLALVMTALDRAFLACERKGGVMPTGPESKSDQFGQAQYGALIDEYMCTIQRLSNNHWQHLLTLYGHPTPEAQPQPDTIQLVNHSRSDLFIPFKD</sequence>
<comment type="caution">
    <text evidence="1">The sequence shown here is derived from an EMBL/GenBank/DDBJ whole genome shotgun (WGS) entry which is preliminary data.</text>
</comment>